<evidence type="ECO:0000256" key="1">
    <source>
        <dbReference type="SAM" id="MobiDB-lite"/>
    </source>
</evidence>
<proteinExistence type="predicted"/>
<accession>A0A2H0RAC9</accession>
<sequence>MGSTPTPSSINICEGVIVDELKEKKARKRNIDKKKKIKNKSNQQYKKLKKQKQKSIPEIIIKDTELEEYYSIK</sequence>
<protein>
    <submittedName>
        <fullName evidence="2">Uncharacterized protein</fullName>
    </submittedName>
</protein>
<dbReference type="EMBL" id="PCXU01000029">
    <property type="protein sequence ID" value="PIR43296.1"/>
    <property type="molecule type" value="Genomic_DNA"/>
</dbReference>
<evidence type="ECO:0000313" key="2">
    <source>
        <dbReference type="EMBL" id="PIR43296.1"/>
    </source>
</evidence>
<reference evidence="2 3" key="1">
    <citation type="submission" date="2017-09" db="EMBL/GenBank/DDBJ databases">
        <title>Depth-based differentiation of microbial function through sediment-hosted aquifers and enrichment of novel symbionts in the deep terrestrial subsurface.</title>
        <authorList>
            <person name="Probst A.J."/>
            <person name="Ladd B."/>
            <person name="Jarett J.K."/>
            <person name="Geller-Mcgrath D.E."/>
            <person name="Sieber C.M."/>
            <person name="Emerson J.B."/>
            <person name="Anantharaman K."/>
            <person name="Thomas B.C."/>
            <person name="Malmstrom R."/>
            <person name="Stieglmeier M."/>
            <person name="Klingl A."/>
            <person name="Woyke T."/>
            <person name="Ryan C.M."/>
            <person name="Banfield J.F."/>
        </authorList>
    </citation>
    <scope>NUCLEOTIDE SEQUENCE [LARGE SCALE GENOMIC DNA]</scope>
    <source>
        <strain evidence="2">CG10_big_fil_rev_8_21_14_0_10_32_10</strain>
    </source>
</reference>
<gene>
    <name evidence="2" type="ORF">COV24_03495</name>
</gene>
<evidence type="ECO:0000313" key="3">
    <source>
        <dbReference type="Proteomes" id="UP000230214"/>
    </source>
</evidence>
<dbReference type="Proteomes" id="UP000230214">
    <property type="component" value="Unassembled WGS sequence"/>
</dbReference>
<feature type="region of interest" description="Disordered" evidence="1">
    <location>
        <begin position="28"/>
        <end position="52"/>
    </location>
</feature>
<feature type="compositionally biased region" description="Basic residues" evidence="1">
    <location>
        <begin position="28"/>
        <end position="39"/>
    </location>
</feature>
<dbReference type="AlphaFoldDB" id="A0A2H0RAC9"/>
<name>A0A2H0RAC9_UNCKA</name>
<comment type="caution">
    <text evidence="2">The sequence shown here is derived from an EMBL/GenBank/DDBJ whole genome shotgun (WGS) entry which is preliminary data.</text>
</comment>
<organism evidence="2 3">
    <name type="scientific">candidate division WWE3 bacterium CG10_big_fil_rev_8_21_14_0_10_32_10</name>
    <dbReference type="NCBI Taxonomy" id="1975090"/>
    <lineage>
        <taxon>Bacteria</taxon>
        <taxon>Katanobacteria</taxon>
    </lineage>
</organism>